<protein>
    <submittedName>
        <fullName evidence="2">Uncharacterized protein</fullName>
    </submittedName>
</protein>
<dbReference type="KEGG" id="amuc:Pan181_33040"/>
<dbReference type="EMBL" id="CP036278">
    <property type="protein sequence ID" value="QDU57090.1"/>
    <property type="molecule type" value="Genomic_DNA"/>
</dbReference>
<reference evidence="2 3" key="1">
    <citation type="submission" date="2019-02" db="EMBL/GenBank/DDBJ databases">
        <title>Deep-cultivation of Planctomycetes and their phenomic and genomic characterization uncovers novel biology.</title>
        <authorList>
            <person name="Wiegand S."/>
            <person name="Jogler M."/>
            <person name="Boedeker C."/>
            <person name="Pinto D."/>
            <person name="Vollmers J."/>
            <person name="Rivas-Marin E."/>
            <person name="Kohn T."/>
            <person name="Peeters S.H."/>
            <person name="Heuer A."/>
            <person name="Rast P."/>
            <person name="Oberbeckmann S."/>
            <person name="Bunk B."/>
            <person name="Jeske O."/>
            <person name="Meyerdierks A."/>
            <person name="Storesund J.E."/>
            <person name="Kallscheuer N."/>
            <person name="Luecker S."/>
            <person name="Lage O.M."/>
            <person name="Pohl T."/>
            <person name="Merkel B.J."/>
            <person name="Hornburger P."/>
            <person name="Mueller R.-W."/>
            <person name="Bruemmer F."/>
            <person name="Labrenz M."/>
            <person name="Spormann A.M."/>
            <person name="Op den Camp H."/>
            <person name="Overmann J."/>
            <person name="Amann R."/>
            <person name="Jetten M.S.M."/>
            <person name="Mascher T."/>
            <person name="Medema M.H."/>
            <person name="Devos D.P."/>
            <person name="Kaster A.-K."/>
            <person name="Ovreas L."/>
            <person name="Rohde M."/>
            <person name="Galperin M.Y."/>
            <person name="Jogler C."/>
        </authorList>
    </citation>
    <scope>NUCLEOTIDE SEQUENCE [LARGE SCALE GENOMIC DNA]</scope>
    <source>
        <strain evidence="2 3">Pan181</strain>
    </source>
</reference>
<dbReference type="Proteomes" id="UP000315750">
    <property type="component" value="Chromosome"/>
</dbReference>
<proteinExistence type="predicted"/>
<gene>
    <name evidence="2" type="ORF">Pan181_33040</name>
</gene>
<keyword evidence="3" id="KW-1185">Reference proteome</keyword>
<dbReference type="AlphaFoldDB" id="A0A518AQT1"/>
<evidence type="ECO:0000256" key="1">
    <source>
        <dbReference type="SAM" id="MobiDB-lite"/>
    </source>
</evidence>
<name>A0A518AQT1_9BACT</name>
<sequence length="71" mass="7715">MGDKSDHTNSHELSLGATQDPTPRRGSYMSARGIAPRNGIPPQSLWPFPGLIARPSRKRVGEDMSVARSLT</sequence>
<feature type="region of interest" description="Disordered" evidence="1">
    <location>
        <begin position="1"/>
        <end position="49"/>
    </location>
</feature>
<evidence type="ECO:0000313" key="2">
    <source>
        <dbReference type="EMBL" id="QDU57090.1"/>
    </source>
</evidence>
<organism evidence="2 3">
    <name type="scientific">Aeoliella mucimassa</name>
    <dbReference type="NCBI Taxonomy" id="2527972"/>
    <lineage>
        <taxon>Bacteria</taxon>
        <taxon>Pseudomonadati</taxon>
        <taxon>Planctomycetota</taxon>
        <taxon>Planctomycetia</taxon>
        <taxon>Pirellulales</taxon>
        <taxon>Lacipirellulaceae</taxon>
        <taxon>Aeoliella</taxon>
    </lineage>
</organism>
<accession>A0A518AQT1</accession>
<evidence type="ECO:0000313" key="3">
    <source>
        <dbReference type="Proteomes" id="UP000315750"/>
    </source>
</evidence>
<feature type="compositionally biased region" description="Basic and acidic residues" evidence="1">
    <location>
        <begin position="1"/>
        <end position="10"/>
    </location>
</feature>